<organism evidence="1 2">
    <name type="scientific">Platanthera zijinensis</name>
    <dbReference type="NCBI Taxonomy" id="2320716"/>
    <lineage>
        <taxon>Eukaryota</taxon>
        <taxon>Viridiplantae</taxon>
        <taxon>Streptophyta</taxon>
        <taxon>Embryophyta</taxon>
        <taxon>Tracheophyta</taxon>
        <taxon>Spermatophyta</taxon>
        <taxon>Magnoliopsida</taxon>
        <taxon>Liliopsida</taxon>
        <taxon>Asparagales</taxon>
        <taxon>Orchidaceae</taxon>
        <taxon>Orchidoideae</taxon>
        <taxon>Orchideae</taxon>
        <taxon>Orchidinae</taxon>
        <taxon>Platanthera</taxon>
    </lineage>
</organism>
<dbReference type="EMBL" id="JBBWWQ010000009">
    <property type="protein sequence ID" value="KAK8938396.1"/>
    <property type="molecule type" value="Genomic_DNA"/>
</dbReference>
<sequence length="107" mass="12325">MAKKTRLGENNTFGRKFHVDQGATAPISRAELEKPVIKERLGYWKWHLLEEARSPQVDTRQVQANLVPRPAFWLRRGSFFKASGYVVGPPRWSTWGVLIDSFLSLSR</sequence>
<dbReference type="AlphaFoldDB" id="A0AAP0G5F6"/>
<accession>A0AAP0G5F6</accession>
<proteinExistence type="predicted"/>
<gene>
    <name evidence="1" type="ORF">KSP39_PZI011288</name>
</gene>
<name>A0AAP0G5F6_9ASPA</name>
<dbReference type="Proteomes" id="UP001418222">
    <property type="component" value="Unassembled WGS sequence"/>
</dbReference>
<evidence type="ECO:0000313" key="1">
    <source>
        <dbReference type="EMBL" id="KAK8938396.1"/>
    </source>
</evidence>
<reference evidence="1 2" key="1">
    <citation type="journal article" date="2022" name="Nat. Plants">
        <title>Genomes of leafy and leafless Platanthera orchids illuminate the evolution of mycoheterotrophy.</title>
        <authorList>
            <person name="Li M.H."/>
            <person name="Liu K.W."/>
            <person name="Li Z."/>
            <person name="Lu H.C."/>
            <person name="Ye Q.L."/>
            <person name="Zhang D."/>
            <person name="Wang J.Y."/>
            <person name="Li Y.F."/>
            <person name="Zhong Z.M."/>
            <person name="Liu X."/>
            <person name="Yu X."/>
            <person name="Liu D.K."/>
            <person name="Tu X.D."/>
            <person name="Liu B."/>
            <person name="Hao Y."/>
            <person name="Liao X.Y."/>
            <person name="Jiang Y.T."/>
            <person name="Sun W.H."/>
            <person name="Chen J."/>
            <person name="Chen Y.Q."/>
            <person name="Ai Y."/>
            <person name="Zhai J.W."/>
            <person name="Wu S.S."/>
            <person name="Zhou Z."/>
            <person name="Hsiao Y.Y."/>
            <person name="Wu W.L."/>
            <person name="Chen Y.Y."/>
            <person name="Lin Y.F."/>
            <person name="Hsu J.L."/>
            <person name="Li C.Y."/>
            <person name="Wang Z.W."/>
            <person name="Zhao X."/>
            <person name="Zhong W.Y."/>
            <person name="Ma X.K."/>
            <person name="Ma L."/>
            <person name="Huang J."/>
            <person name="Chen G.Z."/>
            <person name="Huang M.Z."/>
            <person name="Huang L."/>
            <person name="Peng D.H."/>
            <person name="Luo Y.B."/>
            <person name="Zou S.Q."/>
            <person name="Chen S.P."/>
            <person name="Lan S."/>
            <person name="Tsai W.C."/>
            <person name="Van de Peer Y."/>
            <person name="Liu Z.J."/>
        </authorList>
    </citation>
    <scope>NUCLEOTIDE SEQUENCE [LARGE SCALE GENOMIC DNA]</scope>
    <source>
        <strain evidence="1">Lor287</strain>
    </source>
</reference>
<comment type="caution">
    <text evidence="1">The sequence shown here is derived from an EMBL/GenBank/DDBJ whole genome shotgun (WGS) entry which is preliminary data.</text>
</comment>
<protein>
    <submittedName>
        <fullName evidence="1">Uncharacterized protein</fullName>
    </submittedName>
</protein>
<evidence type="ECO:0000313" key="2">
    <source>
        <dbReference type="Proteomes" id="UP001418222"/>
    </source>
</evidence>
<keyword evidence="2" id="KW-1185">Reference proteome</keyword>